<dbReference type="RefSeq" id="WP_132202440.1">
    <property type="nucleotide sequence ID" value="NZ_SMKY01000241.1"/>
</dbReference>
<dbReference type="OrthoDB" id="3418622at2"/>
<evidence type="ECO:0008006" key="3">
    <source>
        <dbReference type="Google" id="ProtNLM"/>
    </source>
</evidence>
<organism evidence="1 2">
    <name type="scientific">Actinomadura darangshiensis</name>
    <dbReference type="NCBI Taxonomy" id="705336"/>
    <lineage>
        <taxon>Bacteria</taxon>
        <taxon>Bacillati</taxon>
        <taxon>Actinomycetota</taxon>
        <taxon>Actinomycetes</taxon>
        <taxon>Streptosporangiales</taxon>
        <taxon>Thermomonosporaceae</taxon>
        <taxon>Actinomadura</taxon>
    </lineage>
</organism>
<sequence length="227" mass="25390">MSAGELDWTRGALSPARLAPYLAAVDGDLAAAMRLYWWNLDASAAFYGPLHWLEITLRNALHAELCRAHGRRDWWASARLLGDGPRNVAQAKSKLRARGVTRPSADDIVAELTFGFWVSLLSRRADRYFWVPALHRAFPEFAGPRRELHAELNTARRFRNRVMHYEPIHHYGLAADHGRVFRLLGYLSPECAAAARRQDGVPDVLARRPDVGAVGDRSGSAGTCDEH</sequence>
<dbReference type="Proteomes" id="UP000295578">
    <property type="component" value="Unassembled WGS sequence"/>
</dbReference>
<protein>
    <recommendedName>
        <fullName evidence="3">Abi family protein</fullName>
    </recommendedName>
</protein>
<comment type="caution">
    <text evidence="1">The sequence shown here is derived from an EMBL/GenBank/DDBJ whole genome shotgun (WGS) entry which is preliminary data.</text>
</comment>
<name>A0A4R5AC68_9ACTN</name>
<evidence type="ECO:0000313" key="2">
    <source>
        <dbReference type="Proteomes" id="UP000295578"/>
    </source>
</evidence>
<proteinExistence type="predicted"/>
<accession>A0A4R5AC68</accession>
<dbReference type="EMBL" id="SMKY01000241">
    <property type="protein sequence ID" value="TDD69993.1"/>
    <property type="molecule type" value="Genomic_DNA"/>
</dbReference>
<reference evidence="1 2" key="1">
    <citation type="submission" date="2019-03" db="EMBL/GenBank/DDBJ databases">
        <title>Draft genome sequences of novel Actinobacteria.</title>
        <authorList>
            <person name="Sahin N."/>
            <person name="Ay H."/>
            <person name="Saygin H."/>
        </authorList>
    </citation>
    <scope>NUCLEOTIDE SEQUENCE [LARGE SCALE GENOMIC DNA]</scope>
    <source>
        <strain evidence="1 2">DSM 45941</strain>
    </source>
</reference>
<keyword evidence="2" id="KW-1185">Reference proteome</keyword>
<gene>
    <name evidence="1" type="ORF">E1293_35185</name>
</gene>
<evidence type="ECO:0000313" key="1">
    <source>
        <dbReference type="EMBL" id="TDD69993.1"/>
    </source>
</evidence>
<dbReference type="AlphaFoldDB" id="A0A4R5AC68"/>